<dbReference type="GO" id="GO:0003723">
    <property type="term" value="F:RNA binding"/>
    <property type="evidence" value="ECO:0007669"/>
    <property type="project" value="InterPro"/>
</dbReference>
<dbReference type="OrthoDB" id="270651at2759"/>
<keyword evidence="4" id="KW-0489">Methyltransferase</keyword>
<evidence type="ECO:0000259" key="11">
    <source>
        <dbReference type="SMART" id="SM00967"/>
    </source>
</evidence>
<accession>A0A2C5ZMC7</accession>
<evidence type="ECO:0000256" key="10">
    <source>
        <dbReference type="SAM" id="MobiDB-lite"/>
    </source>
</evidence>
<proteinExistence type="inferred from homology"/>
<dbReference type="SUPFAM" id="SSF75217">
    <property type="entry name" value="alpha/beta knot"/>
    <property type="match status" value="1"/>
</dbReference>
<dbReference type="InterPro" id="IPR047182">
    <property type="entry name" value="MRM1"/>
</dbReference>
<feature type="region of interest" description="Disordered" evidence="10">
    <location>
        <begin position="120"/>
        <end position="189"/>
    </location>
</feature>
<keyword evidence="7" id="KW-0809">Transit peptide</keyword>
<name>A0A2C5ZMC7_9HYPO</name>
<keyword evidence="3" id="KW-0698">rRNA processing</keyword>
<comment type="subcellular location">
    <subcellularLocation>
        <location evidence="1">Mitochondrion</location>
    </subcellularLocation>
</comment>
<evidence type="ECO:0000256" key="9">
    <source>
        <dbReference type="ARBA" id="ARBA00034881"/>
    </source>
</evidence>
<dbReference type="InterPro" id="IPR029028">
    <property type="entry name" value="Alpha/beta_knot_MTases"/>
</dbReference>
<feature type="domain" description="RNA 2-O ribose methyltransferase substrate binding" evidence="11">
    <location>
        <begin position="224"/>
        <end position="306"/>
    </location>
</feature>
<dbReference type="Proteomes" id="UP000226431">
    <property type="component" value="Unassembled WGS sequence"/>
</dbReference>
<evidence type="ECO:0000256" key="7">
    <source>
        <dbReference type="ARBA" id="ARBA00022946"/>
    </source>
</evidence>
<dbReference type="InterPro" id="IPR013123">
    <property type="entry name" value="SpoU_subst-bd"/>
</dbReference>
<evidence type="ECO:0000313" key="13">
    <source>
        <dbReference type="Proteomes" id="UP000226431"/>
    </source>
</evidence>
<evidence type="ECO:0000313" key="12">
    <source>
        <dbReference type="EMBL" id="PHH80942.1"/>
    </source>
</evidence>
<keyword evidence="13" id="KW-1185">Reference proteome</keyword>
<evidence type="ECO:0000256" key="5">
    <source>
        <dbReference type="ARBA" id="ARBA00022679"/>
    </source>
</evidence>
<evidence type="ECO:0000256" key="6">
    <source>
        <dbReference type="ARBA" id="ARBA00022691"/>
    </source>
</evidence>
<dbReference type="SMART" id="SM00967">
    <property type="entry name" value="SpoU_sub_bind"/>
    <property type="match status" value="1"/>
</dbReference>
<keyword evidence="5" id="KW-0808">Transferase</keyword>
<sequence length="563" mass="61317">MALTEETQLNSATQPTGRTGLIMLAGLADEMVSTGKMRLNSATQLTVVTDLIGLIGVMVLTRERHLDKDTQLTGLIGPISLAGLIDVVDPTEAMPLVGVMTSISMADLISLVALIDVVDPTESGGPDRRPGFDRGNARDGFDKRDARGRRDGFDQDASDQRYATDRSDRNNGPDRRDRPDTSQLNLSYYTERRFPKIQPRLLEQASRGHGPLTEVKFSAAGSMFIYGKNCVKAALRAGRRKLYKLYMLRDKRRDMTHDETIIHEMAVGRGILIANVQDVKRGMMDKMSGGRPHNGFVLEASQLPQKPLLSLCDIEDTANRLGFYVKLDHQSREDAEINGKENFIPRLTGISPKPFVVLLNHVVDPGNLGALVRSAHYLGVDAIVMTDRHSASLDSCALKSSAGAAEEMTLFSVSSAADFIEQSKQHGWLSYAAVAPPSKSMLAKGAEAPISMQELEQADPLISHPCILVLGNEGQGIEPDIKAAVHQQVTIPSWRPSRTVDSLNVSVAGALLCQSFLKASQNSESMVQAAAKRWSQGRAKKVQPPPWPQAPLPAESGDFGCIF</sequence>
<organism evidence="12 13">
    <name type="scientific">Ophiocordyceps camponoti-rufipedis</name>
    <dbReference type="NCBI Taxonomy" id="2004952"/>
    <lineage>
        <taxon>Eukaryota</taxon>
        <taxon>Fungi</taxon>
        <taxon>Dikarya</taxon>
        <taxon>Ascomycota</taxon>
        <taxon>Pezizomycotina</taxon>
        <taxon>Sordariomycetes</taxon>
        <taxon>Hypocreomycetidae</taxon>
        <taxon>Hypocreales</taxon>
        <taxon>Ophiocordycipitaceae</taxon>
        <taxon>Ophiocordyceps</taxon>
    </lineage>
</organism>
<dbReference type="InterPro" id="IPR047261">
    <property type="entry name" value="MRM1_MeTrfase_dom"/>
</dbReference>
<keyword evidence="6" id="KW-0949">S-adenosyl-L-methionine</keyword>
<gene>
    <name evidence="12" type="ORF">CDD80_5152</name>
</gene>
<dbReference type="Pfam" id="PF00588">
    <property type="entry name" value="SpoU_methylase"/>
    <property type="match status" value="1"/>
</dbReference>
<dbReference type="CDD" id="cd18105">
    <property type="entry name" value="SpoU-like_MRM1"/>
    <property type="match status" value="1"/>
</dbReference>
<evidence type="ECO:0000256" key="4">
    <source>
        <dbReference type="ARBA" id="ARBA00022603"/>
    </source>
</evidence>
<evidence type="ECO:0000256" key="8">
    <source>
        <dbReference type="ARBA" id="ARBA00023128"/>
    </source>
</evidence>
<dbReference type="STRING" id="2004952.A0A2C5ZMC7"/>
<evidence type="ECO:0000256" key="2">
    <source>
        <dbReference type="ARBA" id="ARBA00007228"/>
    </source>
</evidence>
<dbReference type="PANTHER" id="PTHR46103:SF1">
    <property type="entry name" value="RRNA METHYLTRANSFERASE 1, MITOCHONDRIAL"/>
    <property type="match status" value="1"/>
</dbReference>
<dbReference type="PANTHER" id="PTHR46103">
    <property type="entry name" value="RRNA METHYLTRANSFERASE 1, MITOCHONDRIAL"/>
    <property type="match status" value="1"/>
</dbReference>
<dbReference type="SUPFAM" id="SSF55315">
    <property type="entry name" value="L30e-like"/>
    <property type="match status" value="1"/>
</dbReference>
<dbReference type="GO" id="GO:0016435">
    <property type="term" value="F:rRNA (guanine) methyltransferase activity"/>
    <property type="evidence" value="ECO:0007669"/>
    <property type="project" value="TreeGrafter"/>
</dbReference>
<comment type="caution">
    <text evidence="12">The sequence shown here is derived from an EMBL/GenBank/DDBJ whole genome shotgun (WGS) entry which is preliminary data.</text>
</comment>
<feature type="compositionally biased region" description="Basic and acidic residues" evidence="10">
    <location>
        <begin position="125"/>
        <end position="180"/>
    </location>
</feature>
<evidence type="ECO:0000256" key="3">
    <source>
        <dbReference type="ARBA" id="ARBA00022552"/>
    </source>
</evidence>
<protein>
    <recommendedName>
        <fullName evidence="9">rRNA methyltransferase 1, mitochondrial</fullName>
    </recommendedName>
</protein>
<keyword evidence="8" id="KW-0496">Mitochondrion</keyword>
<reference evidence="12 13" key="1">
    <citation type="submission" date="2017-06" db="EMBL/GenBank/DDBJ databases">
        <title>Ant-infecting Ophiocordyceps genomes reveal a high diversity of potential behavioral manipulation genes and a possible major role for enterotoxins.</title>
        <authorList>
            <person name="De Bekker C."/>
            <person name="Evans H.C."/>
            <person name="Brachmann A."/>
            <person name="Hughes D.P."/>
        </authorList>
    </citation>
    <scope>NUCLEOTIDE SEQUENCE [LARGE SCALE GENOMIC DNA]</scope>
    <source>
        <strain evidence="12 13">Map16</strain>
    </source>
</reference>
<dbReference type="InterPro" id="IPR001537">
    <property type="entry name" value="SpoU_MeTrfase"/>
</dbReference>
<evidence type="ECO:0000256" key="1">
    <source>
        <dbReference type="ARBA" id="ARBA00004173"/>
    </source>
</evidence>
<dbReference type="InterPro" id="IPR029026">
    <property type="entry name" value="tRNA_m1G_MTases_N"/>
</dbReference>
<dbReference type="Pfam" id="PF08032">
    <property type="entry name" value="SpoU_sub_bind"/>
    <property type="match status" value="1"/>
</dbReference>
<dbReference type="EMBL" id="NJES01000005">
    <property type="protein sequence ID" value="PHH80942.1"/>
    <property type="molecule type" value="Genomic_DNA"/>
</dbReference>
<comment type="similarity">
    <text evidence="2">Belongs to the class IV-like SAM-binding methyltransferase superfamily. RNA methyltransferase TrmH family.</text>
</comment>
<dbReference type="GO" id="GO:0005739">
    <property type="term" value="C:mitochondrion"/>
    <property type="evidence" value="ECO:0007669"/>
    <property type="project" value="UniProtKB-SubCell"/>
</dbReference>
<dbReference type="InterPro" id="IPR029064">
    <property type="entry name" value="Ribosomal_eL30-like_sf"/>
</dbReference>
<dbReference type="Gene3D" id="3.40.1280.10">
    <property type="match status" value="1"/>
</dbReference>
<dbReference type="AlphaFoldDB" id="A0A2C5ZMC7"/>
<dbReference type="Gene3D" id="3.30.1330.30">
    <property type="match status" value="1"/>
</dbReference>